<gene>
    <name evidence="2" type="ORF">VN21_15715</name>
</gene>
<proteinExistence type="predicted"/>
<keyword evidence="3" id="KW-1185">Reference proteome</keyword>
<dbReference type="RefSeq" id="WP_046824089.1">
    <property type="nucleotide sequence ID" value="NZ_LBBT01000327.1"/>
</dbReference>
<dbReference type="EMBL" id="LBBT01000327">
    <property type="protein sequence ID" value="KKY00170.1"/>
    <property type="molecule type" value="Genomic_DNA"/>
</dbReference>
<name>A0A0M3DBX3_9FIRM</name>
<evidence type="ECO:0000313" key="3">
    <source>
        <dbReference type="Proteomes" id="UP000034407"/>
    </source>
</evidence>
<reference evidence="2 3" key="1">
    <citation type="submission" date="2015-04" db="EMBL/GenBank/DDBJ databases">
        <title>Microcin producing Clostridium sp. JC272T.</title>
        <authorList>
            <person name="Jyothsna T."/>
            <person name="Sasikala C."/>
            <person name="Ramana C."/>
        </authorList>
    </citation>
    <scope>NUCLEOTIDE SEQUENCE [LARGE SCALE GENOMIC DNA]</scope>
    <source>
        <strain evidence="2 3">JC272</strain>
    </source>
</reference>
<dbReference type="AlphaFoldDB" id="A0A0M3DBX3"/>
<keyword evidence="1" id="KW-0472">Membrane</keyword>
<dbReference type="PATRIC" id="fig|1629550.3.peg.2640"/>
<organism evidence="2 3">
    <name type="scientific">Paraclostridium benzoelyticum</name>
    <dbReference type="NCBI Taxonomy" id="1629550"/>
    <lineage>
        <taxon>Bacteria</taxon>
        <taxon>Bacillati</taxon>
        <taxon>Bacillota</taxon>
        <taxon>Clostridia</taxon>
        <taxon>Peptostreptococcales</taxon>
        <taxon>Peptostreptococcaceae</taxon>
        <taxon>Paraclostridium</taxon>
    </lineage>
</organism>
<protein>
    <submittedName>
        <fullName evidence="2">Uncharacterized protein</fullName>
    </submittedName>
</protein>
<feature type="transmembrane region" description="Helical" evidence="1">
    <location>
        <begin position="24"/>
        <end position="47"/>
    </location>
</feature>
<dbReference type="Proteomes" id="UP000034407">
    <property type="component" value="Unassembled WGS sequence"/>
</dbReference>
<feature type="transmembrane region" description="Helical" evidence="1">
    <location>
        <begin position="54"/>
        <end position="72"/>
    </location>
</feature>
<comment type="caution">
    <text evidence="2">The sequence shown here is derived from an EMBL/GenBank/DDBJ whole genome shotgun (WGS) entry which is preliminary data.</text>
</comment>
<accession>A0A0M3DBX3</accession>
<sequence length="89" mass="10566">MLFEDSSENKELIKYGVNFFKKPLYVNMAISAILCFESSCFLILKLVHKETDDILFSAFYTTLFLIYTTWTWSSFAYEIKEKDIDYTKN</sequence>
<evidence type="ECO:0000256" key="1">
    <source>
        <dbReference type="SAM" id="Phobius"/>
    </source>
</evidence>
<keyword evidence="1" id="KW-0812">Transmembrane</keyword>
<evidence type="ECO:0000313" key="2">
    <source>
        <dbReference type="EMBL" id="KKY00170.1"/>
    </source>
</evidence>
<keyword evidence="1" id="KW-1133">Transmembrane helix</keyword>